<feature type="compositionally biased region" description="Low complexity" evidence="1">
    <location>
        <begin position="123"/>
        <end position="136"/>
    </location>
</feature>
<sequence length="205" mass="22204">MTTSTYATAQKSRNSQRTIPIALAAIAIAAGAAVFASPYWALHSLSNAVRDKDAARVSEYVDFVLLRDSVKELMSARMDAEMKTRGVPEDNPFANLAQTFVKGMLNQAVDAMVSPSGVVKLLQQQQQQSPRSETPRSAPPAASPGGGRGTTDAQAGSKPRFHVDYQNYSTVHVSSEGRELGFVFRRYGLLSWKMVGLNGTLLDRP</sequence>
<feature type="region of interest" description="Disordered" evidence="1">
    <location>
        <begin position="120"/>
        <end position="158"/>
    </location>
</feature>
<accession>A0A7X0UDF1</accession>
<proteinExistence type="predicted"/>
<dbReference type="Pfam" id="PF11159">
    <property type="entry name" value="DUF2939"/>
    <property type="match status" value="1"/>
</dbReference>
<evidence type="ECO:0000313" key="3">
    <source>
        <dbReference type="EMBL" id="MBB6564073.1"/>
    </source>
</evidence>
<dbReference type="AlphaFoldDB" id="A0A7X0UDF1"/>
<evidence type="ECO:0000313" key="4">
    <source>
        <dbReference type="Proteomes" id="UP000575083"/>
    </source>
</evidence>
<organism evidence="3 4">
    <name type="scientific">Acidovorax soli</name>
    <dbReference type="NCBI Taxonomy" id="592050"/>
    <lineage>
        <taxon>Bacteria</taxon>
        <taxon>Pseudomonadati</taxon>
        <taxon>Pseudomonadota</taxon>
        <taxon>Betaproteobacteria</taxon>
        <taxon>Burkholderiales</taxon>
        <taxon>Comamonadaceae</taxon>
        <taxon>Acidovorax</taxon>
    </lineage>
</organism>
<evidence type="ECO:0000256" key="2">
    <source>
        <dbReference type="SAM" id="Phobius"/>
    </source>
</evidence>
<gene>
    <name evidence="3" type="ORF">HNP48_006799</name>
</gene>
<dbReference type="Proteomes" id="UP000575083">
    <property type="component" value="Unassembled WGS sequence"/>
</dbReference>
<reference evidence="3 4" key="1">
    <citation type="submission" date="2020-08" db="EMBL/GenBank/DDBJ databases">
        <title>Functional genomics of gut bacteria from endangered species of beetles.</title>
        <authorList>
            <person name="Carlos-Shanley C."/>
        </authorList>
    </citation>
    <scope>NUCLEOTIDE SEQUENCE [LARGE SCALE GENOMIC DNA]</scope>
    <source>
        <strain evidence="3 4">S00198</strain>
    </source>
</reference>
<name>A0A7X0UDF1_9BURK</name>
<dbReference type="RefSeq" id="WP_184865729.1">
    <property type="nucleotide sequence ID" value="NZ_JACHLK010000028.1"/>
</dbReference>
<protein>
    <recommendedName>
        <fullName evidence="5">DUF2939 domain-containing protein</fullName>
    </recommendedName>
</protein>
<keyword evidence="2" id="KW-1133">Transmembrane helix</keyword>
<feature type="transmembrane region" description="Helical" evidence="2">
    <location>
        <begin position="21"/>
        <end position="42"/>
    </location>
</feature>
<keyword evidence="2" id="KW-0472">Membrane</keyword>
<dbReference type="InterPro" id="IPR021330">
    <property type="entry name" value="DUF2939"/>
</dbReference>
<keyword evidence="2" id="KW-0812">Transmembrane</keyword>
<dbReference type="EMBL" id="JACHLK010000028">
    <property type="protein sequence ID" value="MBB6564073.1"/>
    <property type="molecule type" value="Genomic_DNA"/>
</dbReference>
<evidence type="ECO:0008006" key="5">
    <source>
        <dbReference type="Google" id="ProtNLM"/>
    </source>
</evidence>
<comment type="caution">
    <text evidence="3">The sequence shown here is derived from an EMBL/GenBank/DDBJ whole genome shotgun (WGS) entry which is preliminary data.</text>
</comment>
<evidence type="ECO:0000256" key="1">
    <source>
        <dbReference type="SAM" id="MobiDB-lite"/>
    </source>
</evidence>
<keyword evidence="4" id="KW-1185">Reference proteome</keyword>